<keyword evidence="3" id="KW-0378">Hydrolase</keyword>
<dbReference type="STRING" id="990268.JCM19235_1236"/>
<sequence length="492" mass="53864">MEYIDLIGVPFEYNAREPKRALDCYGLVRELHRRQGIELPDYFTPNEEAETIASLMAKGKVLWKPVEPKEGAVMLIRLGLHHWHVATYLGDDVFIHTSEKTGGVCTERFIFGQIELRDSTSMLEQHNVKFVVIKNPMLPDDRLYLERQHVEGQSLHGYIGDLEGSYAISVNGKNVLQDALNDEFVNRGDVVVICPILHGGNGGKAIMRLVAVVALTVFTYGQAGWALGGLTNLTAGSTGLMALQAGVMIGGTLLINNLLPPTIDTAAAGDSAANDYTYGIDGAKNSSKDNIPVPLIYGRHRIAGNIIGNYTELQGQTQYLNMLINMGEGVAAGFDESSIYVNDQPIDSLSDRPEVTMYHGVDGQDVPKGFNRQITPIAVTNNSELTDPSSWTTITTSTGVLVDAVQANFNSSIVRIDDEGNEVSHSVGVELQMRKVGETEWKPMTTMIRAEDAAKGHVFDIIGDERFDQPARPLREYHEAYSALILATQTAL</sequence>
<protein>
    <submittedName>
        <fullName evidence="6">Phage tail fiber protein</fullName>
    </submittedName>
</protein>
<reference evidence="6 7" key="2">
    <citation type="submission" date="2014-09" db="EMBL/GenBank/DDBJ databases">
        <authorList>
            <consortium name="NBRP consortium"/>
            <person name="Sawabe T."/>
            <person name="Meirelles P."/>
            <person name="Nakanishi M."/>
            <person name="Sayaka M."/>
            <person name="Hattori M."/>
            <person name="Ohkuma M."/>
        </authorList>
    </citation>
    <scope>NUCLEOTIDE SEQUENCE [LARGE SCALE GENOMIC DNA]</scope>
    <source>
        <strain evidence="7">JCM19235</strain>
    </source>
</reference>
<dbReference type="Pfam" id="PF00877">
    <property type="entry name" value="NLPC_P60"/>
    <property type="match status" value="1"/>
</dbReference>
<dbReference type="InterPro" id="IPR000064">
    <property type="entry name" value="NLP_P60_dom"/>
</dbReference>
<dbReference type="Gene3D" id="3.90.1720.10">
    <property type="entry name" value="endopeptidase domain like (from Nostoc punctiforme)"/>
    <property type="match status" value="1"/>
</dbReference>
<evidence type="ECO:0000256" key="1">
    <source>
        <dbReference type="ARBA" id="ARBA00007074"/>
    </source>
</evidence>
<gene>
    <name evidence="6" type="ORF">JCM19235_1236</name>
</gene>
<dbReference type="EMBL" id="BBMR01000017">
    <property type="protein sequence ID" value="GAL22935.1"/>
    <property type="molecule type" value="Genomic_DNA"/>
</dbReference>
<organism evidence="6 7">
    <name type="scientific">Vibrio maritimus</name>
    <dbReference type="NCBI Taxonomy" id="990268"/>
    <lineage>
        <taxon>Bacteria</taxon>
        <taxon>Pseudomonadati</taxon>
        <taxon>Pseudomonadota</taxon>
        <taxon>Gammaproteobacteria</taxon>
        <taxon>Vibrionales</taxon>
        <taxon>Vibrionaceae</taxon>
        <taxon>Vibrio</taxon>
    </lineage>
</organism>
<evidence type="ECO:0000256" key="4">
    <source>
        <dbReference type="ARBA" id="ARBA00022807"/>
    </source>
</evidence>
<feature type="domain" description="NlpC/P60" evidence="5">
    <location>
        <begin position="1"/>
        <end position="128"/>
    </location>
</feature>
<keyword evidence="7" id="KW-1185">Reference proteome</keyword>
<dbReference type="GO" id="GO:0006508">
    <property type="term" value="P:proteolysis"/>
    <property type="evidence" value="ECO:0007669"/>
    <property type="project" value="UniProtKB-KW"/>
</dbReference>
<accession>A0A090S5E6</accession>
<dbReference type="AlphaFoldDB" id="A0A090S5E6"/>
<dbReference type="GO" id="GO:0008234">
    <property type="term" value="F:cysteine-type peptidase activity"/>
    <property type="evidence" value="ECO:0007669"/>
    <property type="project" value="UniProtKB-KW"/>
</dbReference>
<proteinExistence type="inferred from homology"/>
<name>A0A090S5E6_9VIBR</name>
<keyword evidence="4" id="KW-0788">Thiol protease</keyword>
<comment type="caution">
    <text evidence="6">The sequence shown here is derived from an EMBL/GenBank/DDBJ whole genome shotgun (WGS) entry which is preliminary data.</text>
</comment>
<dbReference type="PROSITE" id="PS51935">
    <property type="entry name" value="NLPC_P60"/>
    <property type="match status" value="1"/>
</dbReference>
<comment type="similarity">
    <text evidence="1">Belongs to the peptidase C40 family.</text>
</comment>
<dbReference type="SUPFAM" id="SSF54001">
    <property type="entry name" value="Cysteine proteinases"/>
    <property type="match status" value="1"/>
</dbReference>
<dbReference type="InterPro" id="IPR038765">
    <property type="entry name" value="Papain-like_cys_pep_sf"/>
</dbReference>
<evidence type="ECO:0000313" key="7">
    <source>
        <dbReference type="Proteomes" id="UP000029228"/>
    </source>
</evidence>
<evidence type="ECO:0000259" key="5">
    <source>
        <dbReference type="PROSITE" id="PS51935"/>
    </source>
</evidence>
<reference evidence="6 7" key="1">
    <citation type="submission" date="2014-09" db="EMBL/GenBank/DDBJ databases">
        <title>Vibrio maritimus JCM 19235. (C45) whole genome shotgun sequence.</title>
        <authorList>
            <person name="Sawabe T."/>
            <person name="Meirelles P."/>
            <person name="Nakanishi M."/>
            <person name="Sayaka M."/>
            <person name="Hattori M."/>
            <person name="Ohkuma M."/>
        </authorList>
    </citation>
    <scope>NUCLEOTIDE SEQUENCE [LARGE SCALE GENOMIC DNA]</scope>
    <source>
        <strain evidence="7">JCM19235</strain>
    </source>
</reference>
<evidence type="ECO:0000313" key="6">
    <source>
        <dbReference type="EMBL" id="GAL22935.1"/>
    </source>
</evidence>
<keyword evidence="2" id="KW-0645">Protease</keyword>
<evidence type="ECO:0000256" key="2">
    <source>
        <dbReference type="ARBA" id="ARBA00022670"/>
    </source>
</evidence>
<dbReference type="Proteomes" id="UP000029228">
    <property type="component" value="Unassembled WGS sequence"/>
</dbReference>
<evidence type="ECO:0000256" key="3">
    <source>
        <dbReference type="ARBA" id="ARBA00022801"/>
    </source>
</evidence>